<dbReference type="InterPro" id="IPR046346">
    <property type="entry name" value="Aminoacid_DH-like_N_sf"/>
</dbReference>
<keyword evidence="3 7" id="KW-0479">Metal-binding</keyword>
<dbReference type="Pfam" id="PF00390">
    <property type="entry name" value="malic"/>
    <property type="match status" value="1"/>
</dbReference>
<dbReference type="Gene3D" id="3.40.50.720">
    <property type="entry name" value="NAD(P)-binding Rossmann-like Domain"/>
    <property type="match status" value="1"/>
</dbReference>
<dbReference type="Gene3D" id="3.40.50.10380">
    <property type="entry name" value="Malic enzyme, N-terminal domain"/>
    <property type="match status" value="1"/>
</dbReference>
<evidence type="ECO:0000259" key="8">
    <source>
        <dbReference type="SMART" id="SM00919"/>
    </source>
</evidence>
<feature type="domain" description="Malic enzyme N-terminal" evidence="9">
    <location>
        <begin position="15"/>
        <end position="148"/>
    </location>
</feature>
<comment type="cofactor">
    <cofactor evidence="1">
        <name>Mn(2+)</name>
        <dbReference type="ChEBI" id="CHEBI:29035"/>
    </cofactor>
</comment>
<feature type="active site" description="Proton donor" evidence="5">
    <location>
        <position position="36"/>
    </location>
</feature>
<dbReference type="GO" id="GO:0051287">
    <property type="term" value="F:NAD binding"/>
    <property type="evidence" value="ECO:0007669"/>
    <property type="project" value="InterPro"/>
</dbReference>
<feature type="binding site" evidence="7">
    <location>
        <position position="159"/>
    </location>
    <ligand>
        <name>a divalent metal cation</name>
        <dbReference type="ChEBI" id="CHEBI:60240"/>
    </ligand>
</feature>
<evidence type="ECO:0000313" key="11">
    <source>
        <dbReference type="Proteomes" id="UP000244792"/>
    </source>
</evidence>
<keyword evidence="4" id="KW-0560">Oxidoreductase</keyword>
<dbReference type="InterPro" id="IPR036291">
    <property type="entry name" value="NAD(P)-bd_dom_sf"/>
</dbReference>
<dbReference type="PANTHER" id="PTHR43237">
    <property type="entry name" value="NADP-DEPENDENT MALIC ENZYME"/>
    <property type="match status" value="1"/>
</dbReference>
<feature type="binding site" evidence="6">
    <location>
        <position position="286"/>
    </location>
    <ligand>
        <name>(S)-malate</name>
        <dbReference type="ChEBI" id="CHEBI:15589"/>
    </ligand>
</feature>
<dbReference type="EMBL" id="CP020921">
    <property type="protein sequence ID" value="AWB09564.1"/>
    <property type="molecule type" value="Genomic_DNA"/>
</dbReference>
<evidence type="ECO:0000256" key="5">
    <source>
        <dbReference type="PIRSR" id="PIRSR000106-1"/>
    </source>
</evidence>
<evidence type="ECO:0000256" key="1">
    <source>
        <dbReference type="ARBA" id="ARBA00001936"/>
    </source>
</evidence>
<proteinExistence type="inferred from homology"/>
<feature type="active site" description="Proton acceptor" evidence="5">
    <location>
        <position position="91"/>
    </location>
</feature>
<organism evidence="10 11">
    <name type="scientific">Thermodesulfobium acidiphilum</name>
    <dbReference type="NCBI Taxonomy" id="1794699"/>
    <lineage>
        <taxon>Bacteria</taxon>
        <taxon>Pseudomonadati</taxon>
        <taxon>Thermodesulfobiota</taxon>
        <taxon>Thermodesulfobiia</taxon>
        <taxon>Thermodesulfobiales</taxon>
        <taxon>Thermodesulfobiaceae</taxon>
        <taxon>Thermodesulfobium</taxon>
    </lineage>
</organism>
<dbReference type="GO" id="GO:0004470">
    <property type="term" value="F:malic enzyme activity"/>
    <property type="evidence" value="ECO:0007669"/>
    <property type="project" value="InterPro"/>
</dbReference>
<sequence length="409" mass="43902">MSLKEEALIFHRKTKGKICVESKSVIENVHDLSLAYSPGVAEPVKEIAFDPEMAYYYTSKWNMVAVVTDGSAILGLGNLGALASLPVMEGKAVLFKKFGGVDAFPICLNTKDTGKIIETVKLIEPVFGGVNLEDIGAPRCFEIERALRDELSIPVFHDDQHGTAVVTLAGLHNALKIVGKKLEEVKIVINGAGAAGISIAKLLVHMNAKNVILCDTKGTIYQERGQGMNPYKEEIAQFTNPEMIRGTLAEAMKGADVFIGVSVRDVVNQKMIKSMAKDPIIFACANPDPEIHPNAAKEAGAAVVATGRSDFPNQINNVLGFPGLFRGVLDVRARIINDDMNVAAAVAIADSVEDDKLTPEHIVPSPLDLEIYPRVAAAVARAAMKSGVARFAVLPIDVELNARKLLGLN</sequence>
<dbReference type="FunFam" id="3.40.50.720:FF:000095">
    <property type="entry name" value="NADP-dependent malic enzyme"/>
    <property type="match status" value="1"/>
</dbReference>
<feature type="domain" description="Malic enzyme NAD-binding" evidence="8">
    <location>
        <begin position="160"/>
        <end position="384"/>
    </location>
</feature>
<comment type="cofactor">
    <cofactor evidence="7">
        <name>Mg(2+)</name>
        <dbReference type="ChEBI" id="CHEBI:18420"/>
    </cofactor>
    <cofactor evidence="7">
        <name>Mn(2+)</name>
        <dbReference type="ChEBI" id="CHEBI:29035"/>
    </cofactor>
    <text evidence="7">Divalent metal cations. Prefers magnesium or manganese.</text>
</comment>
<comment type="similarity">
    <text evidence="2">Belongs to the malic enzymes family.</text>
</comment>
<reference evidence="10 11" key="1">
    <citation type="submission" date="2017-04" db="EMBL/GenBank/DDBJ databases">
        <title>Genomic insights into metabolism of Thermodesulfobium acidiphilum.</title>
        <authorList>
            <person name="Toshchakov S.V."/>
            <person name="Frolov E.N."/>
            <person name="Kublanov I.V."/>
            <person name="Samarov N.I."/>
            <person name="Novikov A."/>
            <person name="Lebedinsky A.V."/>
            <person name="Bonch-Osmolovskaya E.A."/>
            <person name="Chernyh N.A."/>
        </authorList>
    </citation>
    <scope>NUCLEOTIDE SEQUENCE [LARGE SCALE GENOMIC DNA]</scope>
    <source>
        <strain evidence="10 11">3127-1</strain>
    </source>
</reference>
<dbReference type="AlphaFoldDB" id="A0A2R4VYL8"/>
<evidence type="ECO:0000259" key="9">
    <source>
        <dbReference type="SMART" id="SM01274"/>
    </source>
</evidence>
<name>A0A2R4VYL8_THEAF</name>
<dbReference type="InterPro" id="IPR045213">
    <property type="entry name" value="Malic_NAD-bd_bact_type"/>
</dbReference>
<dbReference type="Pfam" id="PF03949">
    <property type="entry name" value="Malic_M"/>
    <property type="match status" value="1"/>
</dbReference>
<feature type="binding site" evidence="7">
    <location>
        <position position="134"/>
    </location>
    <ligand>
        <name>a divalent metal cation</name>
        <dbReference type="ChEBI" id="CHEBI:60240"/>
    </ligand>
</feature>
<dbReference type="GO" id="GO:0016616">
    <property type="term" value="F:oxidoreductase activity, acting on the CH-OH group of donors, NAD or NADP as acceptor"/>
    <property type="evidence" value="ECO:0007669"/>
    <property type="project" value="InterPro"/>
</dbReference>
<dbReference type="InterPro" id="IPR012302">
    <property type="entry name" value="Malic_NAD-bd"/>
</dbReference>
<dbReference type="SMART" id="SM01274">
    <property type="entry name" value="malic"/>
    <property type="match status" value="1"/>
</dbReference>
<gene>
    <name evidence="10" type="ORF">TDSAC_0177</name>
</gene>
<keyword evidence="11" id="KW-1185">Reference proteome</keyword>
<evidence type="ECO:0000256" key="7">
    <source>
        <dbReference type="PIRSR" id="PIRSR000106-3"/>
    </source>
</evidence>
<dbReference type="InterPro" id="IPR037062">
    <property type="entry name" value="Malic_N_dom_sf"/>
</dbReference>
<evidence type="ECO:0000256" key="4">
    <source>
        <dbReference type="ARBA" id="ARBA00023002"/>
    </source>
</evidence>
<feature type="binding site" evidence="7">
    <location>
        <position position="133"/>
    </location>
    <ligand>
        <name>a divalent metal cation</name>
        <dbReference type="ChEBI" id="CHEBI:60240"/>
    </ligand>
</feature>
<feature type="binding site" evidence="6">
    <location>
        <position position="316"/>
    </location>
    <ligand>
        <name>(S)-malate</name>
        <dbReference type="ChEBI" id="CHEBI:15589"/>
    </ligand>
</feature>
<dbReference type="SUPFAM" id="SSF51735">
    <property type="entry name" value="NAD(P)-binding Rossmann-fold domains"/>
    <property type="match status" value="1"/>
</dbReference>
<dbReference type="RefSeq" id="WP_108308023.1">
    <property type="nucleotide sequence ID" value="NZ_CP020921.1"/>
</dbReference>
<protein>
    <submittedName>
        <fullName evidence="10">Malate dehydrogenase (Oxaloacetate-decarboxylating)</fullName>
    </submittedName>
</protein>
<dbReference type="InterPro" id="IPR012301">
    <property type="entry name" value="Malic_N_dom"/>
</dbReference>
<dbReference type="GO" id="GO:0046872">
    <property type="term" value="F:metal ion binding"/>
    <property type="evidence" value="ECO:0007669"/>
    <property type="project" value="UniProtKB-KW"/>
</dbReference>
<dbReference type="FunFam" id="3.40.50.10380:FF:000003">
    <property type="entry name" value="NADP-dependent malic enzyme"/>
    <property type="match status" value="1"/>
</dbReference>
<dbReference type="CDD" id="cd05311">
    <property type="entry name" value="NAD_bind_2_malic_enz"/>
    <property type="match status" value="1"/>
</dbReference>
<evidence type="ECO:0000256" key="3">
    <source>
        <dbReference type="ARBA" id="ARBA00022723"/>
    </source>
</evidence>
<evidence type="ECO:0000256" key="6">
    <source>
        <dbReference type="PIRSR" id="PIRSR000106-2"/>
    </source>
</evidence>
<dbReference type="PIRSF" id="PIRSF000106">
    <property type="entry name" value="ME"/>
    <property type="match status" value="1"/>
</dbReference>
<dbReference type="SMART" id="SM00919">
    <property type="entry name" value="Malic_M"/>
    <property type="match status" value="1"/>
</dbReference>
<accession>A0A2R4VYL8</accession>
<dbReference type="KEGG" id="taci:TDSAC_0177"/>
<evidence type="ECO:0000256" key="2">
    <source>
        <dbReference type="ARBA" id="ARBA00008785"/>
    </source>
</evidence>
<evidence type="ECO:0000313" key="10">
    <source>
        <dbReference type="EMBL" id="AWB09564.1"/>
    </source>
</evidence>
<dbReference type="InterPro" id="IPR001891">
    <property type="entry name" value="Malic_OxRdtase"/>
</dbReference>
<dbReference type="Proteomes" id="UP000244792">
    <property type="component" value="Chromosome"/>
</dbReference>
<dbReference type="InterPro" id="IPR051674">
    <property type="entry name" value="Malate_Decarboxylase"/>
</dbReference>
<dbReference type="SUPFAM" id="SSF53223">
    <property type="entry name" value="Aminoacid dehydrogenase-like, N-terminal domain"/>
    <property type="match status" value="1"/>
</dbReference>
<dbReference type="PANTHER" id="PTHR43237:SF4">
    <property type="entry name" value="NADP-DEPENDENT MALIC ENZYME"/>
    <property type="match status" value="1"/>
</dbReference>
<dbReference type="OrthoDB" id="9805787at2"/>